<dbReference type="EMBL" id="JABXWD010000042">
    <property type="protein sequence ID" value="MBV6340719.1"/>
    <property type="molecule type" value="Genomic_DNA"/>
</dbReference>
<keyword evidence="9 11" id="KW-0482">Metalloprotease</keyword>
<comment type="subcellular location">
    <subcellularLocation>
        <location evidence="1">Cell membrane</location>
        <topology evidence="1">Multi-pass membrane protein</topology>
    </subcellularLocation>
</comment>
<evidence type="ECO:0000256" key="3">
    <source>
        <dbReference type="ARBA" id="ARBA00022670"/>
    </source>
</evidence>
<evidence type="ECO:0000256" key="4">
    <source>
        <dbReference type="ARBA" id="ARBA00022692"/>
    </source>
</evidence>
<keyword evidence="2" id="KW-1003">Cell membrane</keyword>
<evidence type="ECO:0000256" key="1">
    <source>
        <dbReference type="ARBA" id="ARBA00004651"/>
    </source>
</evidence>
<dbReference type="Pfam" id="PF01435">
    <property type="entry name" value="Peptidase_M48"/>
    <property type="match status" value="1"/>
</dbReference>
<dbReference type="GO" id="GO:0008237">
    <property type="term" value="F:metallopeptidase activity"/>
    <property type="evidence" value="ECO:0007669"/>
    <property type="project" value="UniProtKB-KW"/>
</dbReference>
<sequence length="399" mass="44781">MLTGQLDNLRFKYERWLFNQLNSNSALAPILCYISQDREDYMRKRYLLSTSAKITEALLPDLYRLYQECLTYVGVELTGNLYVQQNSQYNAFIDCSGNCFNIVVSSSIIKDFDTREIAFVIGHELGHVIFGHNKIPAGFFFSEEMQIPHELIHMISNWSKASEISADRLGLLCCGNLRSAASAFFKLVSGLCLEDDEAVIRCLSAQYDEVKAISEAQWLSDDLSTHPLIPIRYKSLELVALDVIALRRQRDKVMLRGFDDIDAQIIKVLIGSEPFEYGSIFRGQEGGALLVLSLLYVAVCDGELNNPEEAFIRRLIARAGINLNIDEVIASCKVDIRSFRNGVISELRGRTVPDNDVIRLIEVCRQIAVVDGELNASEVDGLGRVANALGCEPWFDRGS</sequence>
<dbReference type="CDD" id="cd07325">
    <property type="entry name" value="M48_Ste24p_like"/>
    <property type="match status" value="1"/>
</dbReference>
<evidence type="ECO:0000256" key="5">
    <source>
        <dbReference type="ARBA" id="ARBA00022723"/>
    </source>
</evidence>
<evidence type="ECO:0000256" key="2">
    <source>
        <dbReference type="ARBA" id="ARBA00022475"/>
    </source>
</evidence>
<name>A0ABS6RXF3_9BACT</name>
<keyword evidence="8" id="KW-1133">Transmembrane helix</keyword>
<dbReference type="InterPro" id="IPR029024">
    <property type="entry name" value="TerB-like"/>
</dbReference>
<evidence type="ECO:0000256" key="8">
    <source>
        <dbReference type="ARBA" id="ARBA00022989"/>
    </source>
</evidence>
<evidence type="ECO:0000256" key="11">
    <source>
        <dbReference type="RuleBase" id="RU003983"/>
    </source>
</evidence>
<proteinExistence type="inferred from homology"/>
<comment type="caution">
    <text evidence="13">The sequence shown here is derived from an EMBL/GenBank/DDBJ whole genome shotgun (WGS) entry which is preliminary data.</text>
</comment>
<keyword evidence="7 11" id="KW-0862">Zinc</keyword>
<dbReference type="InterPro" id="IPR050083">
    <property type="entry name" value="HtpX_protease"/>
</dbReference>
<dbReference type="CDD" id="cd07177">
    <property type="entry name" value="terB_like"/>
    <property type="match status" value="1"/>
</dbReference>
<dbReference type="PANTHER" id="PTHR43221">
    <property type="entry name" value="PROTEASE HTPX"/>
    <property type="match status" value="1"/>
</dbReference>
<evidence type="ECO:0000256" key="10">
    <source>
        <dbReference type="ARBA" id="ARBA00023136"/>
    </source>
</evidence>
<gene>
    <name evidence="13" type="ORF">HWQ67_03900</name>
</gene>
<comment type="similarity">
    <text evidence="11">Belongs to the peptidase M48 family.</text>
</comment>
<evidence type="ECO:0000256" key="7">
    <source>
        <dbReference type="ARBA" id="ARBA00022833"/>
    </source>
</evidence>
<keyword evidence="6 11" id="KW-0378">Hydrolase</keyword>
<keyword evidence="3 11" id="KW-0645">Protease</keyword>
<feature type="domain" description="Peptidase M48" evidence="12">
    <location>
        <begin position="61"/>
        <end position="237"/>
    </location>
</feature>
<organism evidence="13 14">
    <name type="scientific">Candidatus Magnetobacterium casense</name>
    <dbReference type="NCBI Taxonomy" id="1455061"/>
    <lineage>
        <taxon>Bacteria</taxon>
        <taxon>Pseudomonadati</taxon>
        <taxon>Nitrospirota</taxon>
        <taxon>Thermodesulfovibrionia</taxon>
        <taxon>Thermodesulfovibrionales</taxon>
        <taxon>Candidatus Magnetobacteriaceae</taxon>
        <taxon>Candidatus Magnetobacterium</taxon>
    </lineage>
</organism>
<accession>A0ABS6RXF3</accession>
<reference evidence="13 14" key="1">
    <citation type="journal article" date="2020" name="J Geophys Res Biogeosci">
        <title>Magnetotaxis as an Adaptation to Enable Bacterial Shuttling of Microbial Sulfur and Sulfur Cycling Across Aquatic Oxic#Anoxic Interfaces.</title>
        <authorList>
            <person name="Li J."/>
            <person name="Liu P."/>
            <person name="Wang J."/>
            <person name="Roberts A.P."/>
            <person name="Pan Y."/>
        </authorList>
    </citation>
    <scope>NUCLEOTIDE SEQUENCE [LARGE SCALE GENOMIC DNA]</scope>
    <source>
        <strain evidence="13 14">MYR-1_YQ</strain>
    </source>
</reference>
<keyword evidence="14" id="KW-1185">Reference proteome</keyword>
<evidence type="ECO:0000256" key="9">
    <source>
        <dbReference type="ARBA" id="ARBA00023049"/>
    </source>
</evidence>
<keyword evidence="5" id="KW-0479">Metal-binding</keyword>
<dbReference type="PANTHER" id="PTHR43221:SF1">
    <property type="entry name" value="PROTEASE HTPX"/>
    <property type="match status" value="1"/>
</dbReference>
<keyword evidence="4" id="KW-0812">Transmembrane</keyword>
<keyword evidence="10" id="KW-0472">Membrane</keyword>
<evidence type="ECO:0000313" key="14">
    <source>
        <dbReference type="Proteomes" id="UP001196980"/>
    </source>
</evidence>
<evidence type="ECO:0000256" key="6">
    <source>
        <dbReference type="ARBA" id="ARBA00022801"/>
    </source>
</evidence>
<dbReference type="Gene3D" id="3.30.2010.10">
    <property type="entry name" value="Metalloproteases ('zincins'), catalytic domain"/>
    <property type="match status" value="1"/>
</dbReference>
<dbReference type="Proteomes" id="UP001196980">
    <property type="component" value="Unassembled WGS sequence"/>
</dbReference>
<dbReference type="SUPFAM" id="SSF158682">
    <property type="entry name" value="TerB-like"/>
    <property type="match status" value="1"/>
</dbReference>
<evidence type="ECO:0000259" key="12">
    <source>
        <dbReference type="Pfam" id="PF01435"/>
    </source>
</evidence>
<evidence type="ECO:0000313" key="13">
    <source>
        <dbReference type="EMBL" id="MBV6340719.1"/>
    </source>
</evidence>
<dbReference type="Gene3D" id="1.10.3680.10">
    <property type="entry name" value="TerB-like"/>
    <property type="match status" value="1"/>
</dbReference>
<dbReference type="InterPro" id="IPR001915">
    <property type="entry name" value="Peptidase_M48"/>
</dbReference>
<comment type="cofactor">
    <cofactor evidence="11">
        <name>Zn(2+)</name>
        <dbReference type="ChEBI" id="CHEBI:29105"/>
    </cofactor>
    <text evidence="11">Binds 1 zinc ion per subunit.</text>
</comment>
<protein>
    <submittedName>
        <fullName evidence="13">M48 family metalloprotease</fullName>
    </submittedName>
</protein>